<evidence type="ECO:0000256" key="2">
    <source>
        <dbReference type="ARBA" id="ARBA00004651"/>
    </source>
</evidence>
<dbReference type="Gene3D" id="1.10.3720.10">
    <property type="entry name" value="MetI-like"/>
    <property type="match status" value="1"/>
</dbReference>
<feature type="transmembrane region" description="Helical" evidence="10">
    <location>
        <begin position="152"/>
        <end position="171"/>
    </location>
</feature>
<sequence>MTTSELTSAFPGANSPALSHEPKRSVEQAKHEPAQSRPGPAAEVSTNVASRDSAAAADLAKPVVAVGSASMQGGGRLSAMMGRWLMAIIAPACGLALLILVWAVVSSVTGNTIPGPLETGQQAVEVFRDPFYHNGPNDQGVGWNVLASLQRVAIGFGLAALVGIPAGFVIGRFDFLSRMFNPLISLLRPVSPLAWLPIGLLVFKGANPAAIWTIFICSIWPMIINTAVGVQRVPQDYMNVARVLNLSEWKIATTVLFPAVLPYMLTGVRLAVGTAWLVIVAAEMLTGGVGIGFWVWDEWNNLNVKNIIVAIFVIGIVGLVLEMALVKIATAFTFEEVKS</sequence>
<dbReference type="SUPFAM" id="SSF161098">
    <property type="entry name" value="MetI-like"/>
    <property type="match status" value="1"/>
</dbReference>
<name>A0ABV2Q4G1_9BURK</name>
<dbReference type="InterPro" id="IPR035906">
    <property type="entry name" value="MetI-like_sf"/>
</dbReference>
<evidence type="ECO:0000256" key="1">
    <source>
        <dbReference type="ARBA" id="ARBA00004533"/>
    </source>
</evidence>
<evidence type="ECO:0000313" key="14">
    <source>
        <dbReference type="Proteomes" id="UP001549320"/>
    </source>
</evidence>
<evidence type="ECO:0000313" key="13">
    <source>
        <dbReference type="EMBL" id="MET4575919.1"/>
    </source>
</evidence>
<evidence type="ECO:0000256" key="7">
    <source>
        <dbReference type="ARBA" id="ARBA00022989"/>
    </source>
</evidence>
<organism evidence="13 14">
    <name type="scientific">Ottowia thiooxydans</name>
    <dbReference type="NCBI Taxonomy" id="219182"/>
    <lineage>
        <taxon>Bacteria</taxon>
        <taxon>Pseudomonadati</taxon>
        <taxon>Pseudomonadota</taxon>
        <taxon>Betaproteobacteria</taxon>
        <taxon>Burkholderiales</taxon>
        <taxon>Comamonadaceae</taxon>
        <taxon>Ottowia</taxon>
    </lineage>
</organism>
<keyword evidence="5" id="KW-0997">Cell inner membrane</keyword>
<comment type="subcellular location">
    <subcellularLocation>
        <location evidence="1">Cell inner membrane</location>
    </subcellularLocation>
    <subcellularLocation>
        <location evidence="2 10">Cell membrane</location>
        <topology evidence="2 10">Multi-pass membrane protein</topology>
    </subcellularLocation>
</comment>
<protein>
    <submittedName>
        <fullName evidence="13">Nitrate/nitrite transport system permease protein</fullName>
    </submittedName>
</protein>
<evidence type="ECO:0000256" key="4">
    <source>
        <dbReference type="ARBA" id="ARBA00022475"/>
    </source>
</evidence>
<feature type="transmembrane region" description="Helical" evidence="10">
    <location>
        <begin position="308"/>
        <end position="334"/>
    </location>
</feature>
<feature type="transmembrane region" description="Helical" evidence="10">
    <location>
        <begin position="209"/>
        <end position="230"/>
    </location>
</feature>
<dbReference type="PANTHER" id="PTHR30151:SF7">
    <property type="entry name" value="NITRATE IMPORT PERMEASE PROTEIN NRTB"/>
    <property type="match status" value="1"/>
</dbReference>
<evidence type="ECO:0000256" key="9">
    <source>
        <dbReference type="ARBA" id="ARBA00023136"/>
    </source>
</evidence>
<keyword evidence="14" id="KW-1185">Reference proteome</keyword>
<dbReference type="InterPro" id="IPR000515">
    <property type="entry name" value="MetI-like"/>
</dbReference>
<accession>A0ABV2Q4G1</accession>
<dbReference type="Proteomes" id="UP001549320">
    <property type="component" value="Unassembled WGS sequence"/>
</dbReference>
<feature type="domain" description="ABC transmembrane type-1" evidence="12">
    <location>
        <begin position="145"/>
        <end position="325"/>
    </location>
</feature>
<feature type="transmembrane region" description="Helical" evidence="10">
    <location>
        <begin position="251"/>
        <end position="270"/>
    </location>
</feature>
<evidence type="ECO:0000256" key="6">
    <source>
        <dbReference type="ARBA" id="ARBA00022692"/>
    </source>
</evidence>
<dbReference type="CDD" id="cd06261">
    <property type="entry name" value="TM_PBP2"/>
    <property type="match status" value="1"/>
</dbReference>
<keyword evidence="3 10" id="KW-0813">Transport</keyword>
<evidence type="ECO:0000256" key="3">
    <source>
        <dbReference type="ARBA" id="ARBA00022448"/>
    </source>
</evidence>
<proteinExistence type="inferred from homology"/>
<evidence type="ECO:0000256" key="5">
    <source>
        <dbReference type="ARBA" id="ARBA00022519"/>
    </source>
</evidence>
<dbReference type="Pfam" id="PF00528">
    <property type="entry name" value="BPD_transp_1"/>
    <property type="match status" value="1"/>
</dbReference>
<keyword evidence="9 10" id="KW-0472">Membrane</keyword>
<keyword evidence="7 10" id="KW-1133">Transmembrane helix</keyword>
<evidence type="ECO:0000256" key="11">
    <source>
        <dbReference type="SAM" id="MobiDB-lite"/>
    </source>
</evidence>
<feature type="compositionally biased region" description="Basic and acidic residues" evidence="11">
    <location>
        <begin position="20"/>
        <end position="34"/>
    </location>
</feature>
<gene>
    <name evidence="13" type="ORF">ABIE13_001019</name>
</gene>
<dbReference type="InterPro" id="IPR005889">
    <property type="entry name" value="NtrB"/>
</dbReference>
<dbReference type="PROSITE" id="PS50928">
    <property type="entry name" value="ABC_TM1"/>
    <property type="match status" value="1"/>
</dbReference>
<feature type="transmembrane region" description="Helical" evidence="10">
    <location>
        <begin position="183"/>
        <end position="203"/>
    </location>
</feature>
<evidence type="ECO:0000256" key="10">
    <source>
        <dbReference type="RuleBase" id="RU363032"/>
    </source>
</evidence>
<feature type="region of interest" description="Disordered" evidence="11">
    <location>
        <begin position="1"/>
        <end position="48"/>
    </location>
</feature>
<dbReference type="PANTHER" id="PTHR30151">
    <property type="entry name" value="ALKANE SULFONATE ABC TRANSPORTER-RELATED, MEMBRANE SUBUNIT"/>
    <property type="match status" value="1"/>
</dbReference>
<keyword evidence="6 10" id="KW-0812">Transmembrane</keyword>
<keyword evidence="8" id="KW-0406">Ion transport</keyword>
<evidence type="ECO:0000259" key="12">
    <source>
        <dbReference type="PROSITE" id="PS50928"/>
    </source>
</evidence>
<dbReference type="NCBIfam" id="TIGR01183">
    <property type="entry name" value="ntrB"/>
    <property type="match status" value="1"/>
</dbReference>
<comment type="caution">
    <text evidence="13">The sequence shown here is derived from an EMBL/GenBank/DDBJ whole genome shotgun (WGS) entry which is preliminary data.</text>
</comment>
<feature type="transmembrane region" description="Helical" evidence="10">
    <location>
        <begin position="84"/>
        <end position="105"/>
    </location>
</feature>
<keyword evidence="4" id="KW-1003">Cell membrane</keyword>
<feature type="transmembrane region" description="Helical" evidence="10">
    <location>
        <begin position="276"/>
        <end position="296"/>
    </location>
</feature>
<evidence type="ECO:0000256" key="8">
    <source>
        <dbReference type="ARBA" id="ARBA00023065"/>
    </source>
</evidence>
<comment type="similarity">
    <text evidence="10">Belongs to the binding-protein-dependent transport system permease family.</text>
</comment>
<reference evidence="13 14" key="1">
    <citation type="submission" date="2024-06" db="EMBL/GenBank/DDBJ databases">
        <title>Sorghum-associated microbial communities from plants grown in Nebraska, USA.</title>
        <authorList>
            <person name="Schachtman D."/>
        </authorList>
    </citation>
    <scope>NUCLEOTIDE SEQUENCE [LARGE SCALE GENOMIC DNA]</scope>
    <source>
        <strain evidence="13 14">2709</strain>
    </source>
</reference>
<dbReference type="EMBL" id="JBEPSH010000002">
    <property type="protein sequence ID" value="MET4575919.1"/>
    <property type="molecule type" value="Genomic_DNA"/>
</dbReference>